<feature type="domain" description="DUF7507" evidence="1">
    <location>
        <begin position="588"/>
        <end position="696"/>
    </location>
</feature>
<gene>
    <name evidence="2" type="ORF">GVT53_07045</name>
</gene>
<dbReference type="Pfam" id="PF13585">
    <property type="entry name" value="CHU_C"/>
    <property type="match status" value="1"/>
</dbReference>
<sequence length="2486" mass="260976">MLFSKSSPLKKQDLLFLFLILIGIVSVLFDNAPHKNNFQQTPNSIASIADEDVLDKTAHPFKEENLFVPGIAVTLEGNTLTPNNESPGCTTIRYAIRVFNTSTNNESFDGNSIVIDMGPDITVGALVSGDTNNNNELNEGEVWLYEAFKPITEADKLAAEYIAQAHIEATVIGLGTIVSDDSHPTEITLDSPTITKISCRSGVSMILNGVPKAMNGIDSGCEHVELTYEVHYNSSIPGETFESIVVYGMNGEELIAPDSGDNSPFGILDEGEVWIYSQKYTPTVEEVAAGQVEVQAYVEALSVQDSNALVTDLSDPVDLNADNVTIINFSNCSPRISLIKTGAVVPGCEKIEYTFTVTNEGSATTAPLKEINVEDLTFPLMTINGPQSDANNDGVMSPGEVWIFTATYEITTADILAGEVTNQARVTGSMDHEGVGIEIEDDSDFEDTKLNRPTVLDISGCMPSIALIKQGIVNPDCLTIDYTFTVTNQGGTGLMFNNVVLTDESLPLIINGPFGDNGDDVLEASEVWTYTAIHNVTADDINIGKVDNQAKVTADVMSFPGLSVEDDSDDDNILENEITTVDLSSCQAPAIQVTKQGVADVDADSNGCIDGITYTFTVANIGNVDLHTIVLNDDKIGGQVPGPLVNEDEGGDDILSVGEDWVFQATYTLVQADIDNGSVDNQADVSALSVGDDTPVNDGDNITTPLPVNLCAPAPAVQVTKQGVADVDGDSDGCIDGITYTFTVTNIGNVDLHTIVLNDDKIGGQVPGPLVNEDEGGDGILSVGEDWVFQATYSLQQVDIDQGSVDNQASVTALSVGDDTPVNDSDNITTLLPANLCAPAPAVQVTKQGVADVDADSDGCIDGITYTFTVANTGNVDLYNIVLTDDKVDNPLMLAQPLPGEDQGNDGVLSVGEDWVFLATYTLVQADIDNGSVDNQASVSALSVGDDTPVNDSDNITTLLPANLCAPAPAVEVTKQGVADVDTDSDGCIDGITYTFTVANTGNVDLYNIVLTDDKVDNPLMLAQPLPGEDQGNDGVLSVGEDWVFQATYTLVQADIDNGSVDNQADVSALSVGDDTPVNDSDNITTPLPVNLCAPAPAVQVTKQGIADVDADSDGCIDGITYTFTVANIGNVDLHTIVLNDDKIGGQVPGPLVNEDEGGDGILSVGEDWVFQATYTLVQADIDNGSVDNQADVSALSVGDDTPVNDGDNITTPLPVNLCAPAPAVQVTKQGVADVDGDSDGCIDGITYTFTVANIGNVDLYNIALTDDKVDNPLMLAQPLPGEDQGNDGVLSVGEDWVFLATYTLEQADIDNGSVDNQADVSALSVGDDTPVNDSDNITTPLPVNLCAPAPAVQVTKQGIADVDADSDGCIDGITYTFTVANIGNVDLHTIVLNDDKIGGQVPGPLVNEDEGGDGILSVGEDWVFQATYTLVQADIDQGSVDNDADVDALSVGDDTPVNDADNITTPLPVNLCAPAPAVEVTKQGVADVDADSDGCIDGITYTFTVANIGNVDLHTIVLNDDKIGGQVPGPLANEDEGGDGILSVGEDWVFQATYTMVQADIDNGSVDNQASVTALSVGDDTPVNDSDNISTALPANLCAPAPAVEVTKQGVADVDADSDGCIDGITYTFTVANIGNVDLHTIVLNDDKIGGQVPGPLVNEDEGGDGILSVGEDWVFQATYTLVQADIDNGSVDNQADVSALSVGDDTPVNDGDNITTPLPVNLCAPAPAVEVTKQGVADVDGDSDGCIDGITYTFTVANIGNVDLHTIVLNDDKIGGQVPGPLANEDEGGDGILSVGEDWVFQATYTLVQADIDQGSVDNQADLSALSVGDDTPVNDADNITTLLPANLCAPAPAIQVTKQGVADVDADSDGCIDGITYTFTVANIGNVDLHTIVLNDDKIGGQVPGPLVNEDEGGDDILSVGEDWVFLATYTLEQADIDNGSVDNQASVSALSVGDDTPVNDADNITTLLPVNLCAPAPAVEVTKQGVADVDADSDGCIDGITYTFTVANTGNVDLHTIVLNDDKIGGQVPGPLANEDDNNDGILSVGEDWVFQATYTLVQADIDNGSVDNQASVSALSVGDDTPVNDSDNITTPLPANLCELVPIPSIGLIKIGTLVDINEDSCVETIQYSFSVINTGNVDLQSIELVDNQLGGTISGPINSSDVGGDNILSVGESWTYEAYKEISQIDIDMGSFNNQATVTGFTVGNNEEVMDFSDDNSASEDDSTNTIIPIDACTDGGPSLGLIMLGILTDTDGDECPDGIRYVFTATNTGYVNLEQLIITDEKLLETEIIGPMESSDVNGDGILSVGESWTYEAIYTITEEDTVNGYVTNQANITATTVGTGIQVFDQSDDDSLLENETTSTNIPEFFCDNNGSGPDNPEFKIFTGITPNGDGVNDYFRISNIESYPNNVLKIFNRWGALVYETENYGLSENLFRGISEGKATISKDRALPSGTYFYTLFFRSANPGEESYSGYIYINRD</sequence>
<feature type="domain" description="DUF7507" evidence="1">
    <location>
        <begin position="1350"/>
        <end position="1458"/>
    </location>
</feature>
<dbReference type="EMBL" id="CP049616">
    <property type="protein sequence ID" value="QII44440.1"/>
    <property type="molecule type" value="Genomic_DNA"/>
</dbReference>
<feature type="domain" description="DUF7507" evidence="1">
    <location>
        <begin position="1222"/>
        <end position="1333"/>
    </location>
</feature>
<keyword evidence="3" id="KW-1185">Reference proteome</keyword>
<feature type="domain" description="DUF7507" evidence="1">
    <location>
        <begin position="1728"/>
        <end position="1836"/>
    </location>
</feature>
<feature type="domain" description="DUF7507" evidence="1">
    <location>
        <begin position="840"/>
        <end position="951"/>
    </location>
</feature>
<proteinExistence type="predicted"/>
<dbReference type="NCBIfam" id="TIGR04131">
    <property type="entry name" value="Bac_Flav_CTERM"/>
    <property type="match status" value="1"/>
</dbReference>
<dbReference type="KEGG" id="mut:GVT53_07045"/>
<feature type="domain" description="DUF7507" evidence="1">
    <location>
        <begin position="1854"/>
        <end position="1962"/>
    </location>
</feature>
<evidence type="ECO:0000259" key="1">
    <source>
        <dbReference type="Pfam" id="PF24346"/>
    </source>
</evidence>
<feature type="domain" description="DUF7507" evidence="1">
    <location>
        <begin position="968"/>
        <end position="1079"/>
    </location>
</feature>
<dbReference type="InterPro" id="IPR055354">
    <property type="entry name" value="DUF7507"/>
</dbReference>
<dbReference type="PANTHER" id="PTHR34819:SF3">
    <property type="entry name" value="CELL SURFACE PROTEIN"/>
    <property type="match status" value="1"/>
</dbReference>
<feature type="domain" description="DUF7507" evidence="1">
    <location>
        <begin position="1476"/>
        <end position="1585"/>
    </location>
</feature>
<dbReference type="Proteomes" id="UP000502928">
    <property type="component" value="Chromosome"/>
</dbReference>
<organism evidence="2 3">
    <name type="scientific">Flagellimonas oceani</name>
    <dbReference type="NCBI Taxonomy" id="2698672"/>
    <lineage>
        <taxon>Bacteria</taxon>
        <taxon>Pseudomonadati</taxon>
        <taxon>Bacteroidota</taxon>
        <taxon>Flavobacteriia</taxon>
        <taxon>Flavobacteriales</taxon>
        <taxon>Flavobacteriaceae</taxon>
        <taxon>Flagellimonas</taxon>
    </lineage>
</organism>
<feature type="domain" description="DUF7507" evidence="1">
    <location>
        <begin position="1096"/>
        <end position="1204"/>
    </location>
</feature>
<dbReference type="RefSeq" id="WP_166247979.1">
    <property type="nucleotide sequence ID" value="NZ_CP049616.1"/>
</dbReference>
<feature type="domain" description="DUF7507" evidence="1">
    <location>
        <begin position="463"/>
        <end position="555"/>
    </location>
</feature>
<feature type="domain" description="DUF7507" evidence="1">
    <location>
        <begin position="2109"/>
        <end position="2210"/>
    </location>
</feature>
<reference evidence="2 3" key="1">
    <citation type="submission" date="2020-02" db="EMBL/GenBank/DDBJ databases">
        <title>Complete genome of Muricauda sp. 501str8.</title>
        <authorList>
            <person name="Dong B."/>
            <person name="Zhu S."/>
            <person name="Yang J."/>
            <person name="Chen J."/>
        </authorList>
    </citation>
    <scope>NUCLEOTIDE SEQUENCE [LARGE SCALE GENOMIC DNA]</scope>
    <source>
        <strain evidence="2 3">501str8</strain>
    </source>
</reference>
<dbReference type="PANTHER" id="PTHR34819">
    <property type="entry name" value="LARGE CYSTEINE-RICH PERIPLASMIC PROTEIN OMCB"/>
    <property type="match status" value="1"/>
</dbReference>
<evidence type="ECO:0000313" key="2">
    <source>
        <dbReference type="EMBL" id="QII44440.1"/>
    </source>
</evidence>
<dbReference type="InterPro" id="IPR051172">
    <property type="entry name" value="Chlamydia_OmcB"/>
</dbReference>
<feature type="domain" description="DUF7507" evidence="1">
    <location>
        <begin position="1980"/>
        <end position="2089"/>
    </location>
</feature>
<feature type="domain" description="DUF7507" evidence="1">
    <location>
        <begin position="714"/>
        <end position="823"/>
    </location>
</feature>
<evidence type="ECO:0000313" key="3">
    <source>
        <dbReference type="Proteomes" id="UP000502928"/>
    </source>
</evidence>
<name>A0A6G7J1A9_9FLAO</name>
<accession>A0A6G7J1A9</accession>
<feature type="domain" description="DUF7507" evidence="1">
    <location>
        <begin position="333"/>
        <end position="431"/>
    </location>
</feature>
<protein>
    <submittedName>
        <fullName evidence="2">Gliding motility-associated C-terminal domain-containing protein</fullName>
    </submittedName>
</protein>
<dbReference type="InterPro" id="IPR026341">
    <property type="entry name" value="T9SS_type_B"/>
</dbReference>
<feature type="domain" description="DUF7507" evidence="1">
    <location>
        <begin position="1602"/>
        <end position="1710"/>
    </location>
</feature>
<dbReference type="Pfam" id="PF24346">
    <property type="entry name" value="DUF7507"/>
    <property type="match status" value="16"/>
</dbReference>
<feature type="domain" description="DUF7507" evidence="1">
    <location>
        <begin position="2262"/>
        <end position="2345"/>
    </location>
</feature>